<dbReference type="EMBL" id="PVNL01000130">
    <property type="protein sequence ID" value="PRP97379.1"/>
    <property type="molecule type" value="Genomic_DNA"/>
</dbReference>
<dbReference type="Proteomes" id="UP000238823">
    <property type="component" value="Unassembled WGS sequence"/>
</dbReference>
<proteinExistence type="predicted"/>
<reference evidence="1 2" key="1">
    <citation type="submission" date="2018-03" db="EMBL/GenBank/DDBJ databases">
        <title>Draft Genome Sequences of the Obligatory Marine Myxobacteria Enhygromyxa salina SWB007.</title>
        <authorList>
            <person name="Poehlein A."/>
            <person name="Moghaddam J.A."/>
            <person name="Harms H."/>
            <person name="Alanjari M."/>
            <person name="Koenig G.M."/>
            <person name="Daniel R."/>
            <person name="Schaeberle T.F."/>
        </authorList>
    </citation>
    <scope>NUCLEOTIDE SEQUENCE [LARGE SCALE GENOMIC DNA]</scope>
    <source>
        <strain evidence="1 2">SWB007</strain>
    </source>
</reference>
<comment type="caution">
    <text evidence="1">The sequence shown here is derived from an EMBL/GenBank/DDBJ whole genome shotgun (WGS) entry which is preliminary data.</text>
</comment>
<dbReference type="AlphaFoldDB" id="A0A2S9XWY4"/>
<evidence type="ECO:0000313" key="2">
    <source>
        <dbReference type="Proteomes" id="UP000238823"/>
    </source>
</evidence>
<evidence type="ECO:0008006" key="3">
    <source>
        <dbReference type="Google" id="ProtNLM"/>
    </source>
</evidence>
<organism evidence="1 2">
    <name type="scientific">Enhygromyxa salina</name>
    <dbReference type="NCBI Taxonomy" id="215803"/>
    <lineage>
        <taxon>Bacteria</taxon>
        <taxon>Pseudomonadati</taxon>
        <taxon>Myxococcota</taxon>
        <taxon>Polyangia</taxon>
        <taxon>Nannocystales</taxon>
        <taxon>Nannocystaceae</taxon>
        <taxon>Enhygromyxa</taxon>
    </lineage>
</organism>
<dbReference type="RefSeq" id="WP_106093546.1">
    <property type="nucleotide sequence ID" value="NZ_PVNL01000130.1"/>
</dbReference>
<dbReference type="InterPro" id="IPR016181">
    <property type="entry name" value="Acyl_CoA_acyltransferase"/>
</dbReference>
<evidence type="ECO:0000313" key="1">
    <source>
        <dbReference type="EMBL" id="PRP97379.1"/>
    </source>
</evidence>
<accession>A0A2S9XWY4</accession>
<name>A0A2S9XWY4_9BACT</name>
<protein>
    <recommendedName>
        <fullName evidence="3">N-acetyltransferase domain-containing protein</fullName>
    </recommendedName>
</protein>
<sequence>MIELGDGARLRRARHEDLGALLSIRRALPMPSLAETDETRRGGFLLGCDAAQYAQLLAIARVWLLERGGEAGGFCVTLDDPVLRASPIWARRDEIAWDAGVDPVAIAARRVAYLDQLAVLPHMRSHYWGAALGLRAVADQIVERGHELVLTTTVIAPIHNRAAQPYLDQFGARRIGQVDERYPEVGRIVSAVHLLDAAHYQQRLAEIRDDQRPAIARIQQMRKLIRIIDASLDR</sequence>
<dbReference type="Gene3D" id="3.40.630.30">
    <property type="match status" value="1"/>
</dbReference>
<gene>
    <name evidence="1" type="ORF">ENSA7_67290</name>
</gene>
<dbReference type="SUPFAM" id="SSF55729">
    <property type="entry name" value="Acyl-CoA N-acyltransferases (Nat)"/>
    <property type="match status" value="1"/>
</dbReference>
<dbReference type="OrthoDB" id="1493107at2"/>